<protein>
    <submittedName>
        <fullName evidence="1">Uncharacterized protein</fullName>
    </submittedName>
</protein>
<reference evidence="1" key="1">
    <citation type="submission" date="2018-05" db="EMBL/GenBank/DDBJ databases">
        <authorList>
            <person name="Lanie J.A."/>
            <person name="Ng W.-L."/>
            <person name="Kazmierczak K.M."/>
            <person name="Andrzejewski T.M."/>
            <person name="Davidsen T.M."/>
            <person name="Wayne K.J."/>
            <person name="Tettelin H."/>
            <person name="Glass J.I."/>
            <person name="Rusch D."/>
            <person name="Podicherti R."/>
            <person name="Tsui H.-C.T."/>
            <person name="Winkler M.E."/>
        </authorList>
    </citation>
    <scope>NUCLEOTIDE SEQUENCE</scope>
</reference>
<proteinExistence type="predicted"/>
<organism evidence="1">
    <name type="scientific">marine metagenome</name>
    <dbReference type="NCBI Taxonomy" id="408172"/>
    <lineage>
        <taxon>unclassified sequences</taxon>
        <taxon>metagenomes</taxon>
        <taxon>ecological metagenomes</taxon>
    </lineage>
</organism>
<feature type="non-terminal residue" evidence="1">
    <location>
        <position position="83"/>
    </location>
</feature>
<dbReference type="EMBL" id="UINC01137866">
    <property type="protein sequence ID" value="SVD23465.1"/>
    <property type="molecule type" value="Genomic_DNA"/>
</dbReference>
<name>A0A382TNX3_9ZZZZ</name>
<evidence type="ECO:0000313" key="1">
    <source>
        <dbReference type="EMBL" id="SVD23465.1"/>
    </source>
</evidence>
<dbReference type="AlphaFoldDB" id="A0A382TNX3"/>
<gene>
    <name evidence="1" type="ORF">METZ01_LOCUS376319</name>
</gene>
<accession>A0A382TNX3</accession>
<sequence length="83" mass="9612">MSEFNVNKGIASENSAARERGASVAREYERVVNTFNKVLVFKEKVRLSIECRIRDLEDCLNRNVDKLSTLDRNIEIYDMNVSK</sequence>